<evidence type="ECO:0000256" key="5">
    <source>
        <dbReference type="ARBA" id="ARBA00022519"/>
    </source>
</evidence>
<evidence type="ECO:0000256" key="1">
    <source>
        <dbReference type="ARBA" id="ARBA00004429"/>
    </source>
</evidence>
<dbReference type="AlphaFoldDB" id="A0A3D8JWG5"/>
<evidence type="ECO:0000256" key="6">
    <source>
        <dbReference type="ARBA" id="ARBA00022692"/>
    </source>
</evidence>
<keyword evidence="8 9" id="KW-0472">Membrane</keyword>
<dbReference type="InterPro" id="IPR042196">
    <property type="entry name" value="FHIPEP_4"/>
</dbReference>
<keyword evidence="3" id="KW-0813">Transport</keyword>
<reference evidence="10 11" key="1">
    <citation type="submission" date="2018-08" db="EMBL/GenBank/DDBJ databases">
        <title>Paraburkholderia sp. DHOM06 isolated from forest soil.</title>
        <authorList>
            <person name="Gao Z.-H."/>
            <person name="Qiu L.-H."/>
        </authorList>
    </citation>
    <scope>NUCLEOTIDE SEQUENCE [LARGE SCALE GENOMIC DNA]</scope>
    <source>
        <strain evidence="10 11">DHOM06</strain>
    </source>
</reference>
<dbReference type="Gene3D" id="3.40.30.60">
    <property type="entry name" value="FHIPEP family, domain 1"/>
    <property type="match status" value="1"/>
</dbReference>
<keyword evidence="11" id="KW-1185">Reference proteome</keyword>
<name>A0A3D8JWG5_9BURK</name>
<dbReference type="GO" id="GO:0005886">
    <property type="term" value="C:plasma membrane"/>
    <property type="evidence" value="ECO:0007669"/>
    <property type="project" value="UniProtKB-SubCell"/>
</dbReference>
<sequence>MAEGQRAAAFARPQAGTFVVWFVTQTILPVPAASMKGISPTAASKHAEWLHRASIGRAARWLAVLGARGDAVAAVLIALVMAMMILPLPAFVIDALIAVNIGAAVLLIALALYLPSAVSFSSFPVVLLLTTLFRLGIEVSTSRSILLHADAGDIVDTFGRFVAGDDLAVGMIVFSIIAIVQFLVVTKGAERVAEVAARFTLDAVPGRQMAIDADLRAGFTRPETAQHLREELARESRMHGAMDGAMRFVKGDAIAGLAIVIVNLTAGIAIGVVRHGLSFGEALERYSILTIGNALIAQIPALLIAIAAAILITRGGDEAGSPASTVGGQIARQLIAAPAAWLLAAFVMTVFAAVPGMPWPVFMLLSGAMLAIGVTRRRRDLHARARSAVPAKSPDLGAVPDDVDVRQIVPVRAIVVSLSSLSSLSSQANEAKGTKGATAAEAVEALDPAAERVERLTRAIRRVRNELVLRYGMTVPVIEVDRVDQLDADSYRIAIHEVVVASGRFDRAREGAEIVADFSSLLRQLLHRHAGRFVGIPEAQLVFNWLQREMPAMAKELAQAMTLPHFAEVMKLLVLERVSLRNVREIAEALVAWAPRVKETAVLAEQVRMALGAQICEEFAHDGVLYACLLEHALETRLTEALQQTAFGVALTIEPDLAQDLVRQIRALGATLSEQPAIPVLLTTQALRRPLRQWLADELTDTYVLSYAELVSTQRVKVLGSLTLESASASASAAAAAQ</sequence>
<feature type="transmembrane region" description="Helical" evidence="9">
    <location>
        <begin position="167"/>
        <end position="185"/>
    </location>
</feature>
<dbReference type="GO" id="GO:0009306">
    <property type="term" value="P:protein secretion"/>
    <property type="evidence" value="ECO:0007669"/>
    <property type="project" value="InterPro"/>
</dbReference>
<feature type="transmembrane region" description="Helical" evidence="9">
    <location>
        <begin position="334"/>
        <end position="353"/>
    </location>
</feature>
<dbReference type="PIRSF" id="PIRSF005419">
    <property type="entry name" value="FlhA"/>
    <property type="match status" value="1"/>
</dbReference>
<dbReference type="Gene3D" id="1.10.8.540">
    <property type="entry name" value="FHIPEP family, domain 3"/>
    <property type="match status" value="1"/>
</dbReference>
<proteinExistence type="inferred from homology"/>
<feature type="transmembrane region" description="Helical" evidence="9">
    <location>
        <begin position="61"/>
        <end position="85"/>
    </location>
</feature>
<dbReference type="Gene3D" id="3.40.50.12790">
    <property type="entry name" value="FHIPEP family, domain 4"/>
    <property type="match status" value="1"/>
</dbReference>
<feature type="transmembrane region" description="Helical" evidence="9">
    <location>
        <begin position="286"/>
        <end position="313"/>
    </location>
</feature>
<gene>
    <name evidence="10" type="ORF">DWV00_20040</name>
</gene>
<comment type="caution">
    <text evidence="10">The sequence shown here is derived from an EMBL/GenBank/DDBJ whole genome shotgun (WGS) entry which is preliminary data.</text>
</comment>
<feature type="transmembrane region" description="Helical" evidence="9">
    <location>
        <begin position="91"/>
        <end position="113"/>
    </location>
</feature>
<keyword evidence="5" id="KW-0997">Cell inner membrane</keyword>
<keyword evidence="6 9" id="KW-0812">Transmembrane</keyword>
<dbReference type="InterPro" id="IPR001712">
    <property type="entry name" value="T3SS_FHIPEP"/>
</dbReference>
<organism evidence="10 11">
    <name type="scientific">Trinickia dinghuensis</name>
    <dbReference type="NCBI Taxonomy" id="2291023"/>
    <lineage>
        <taxon>Bacteria</taxon>
        <taxon>Pseudomonadati</taxon>
        <taxon>Pseudomonadota</taxon>
        <taxon>Betaproteobacteria</taxon>
        <taxon>Burkholderiales</taxon>
        <taxon>Burkholderiaceae</taxon>
        <taxon>Trinickia</taxon>
    </lineage>
</organism>
<dbReference type="PANTHER" id="PTHR30161">
    <property type="entry name" value="FLAGELLAR EXPORT PROTEIN, MEMBRANE FLHA SUBUNIT-RELATED"/>
    <property type="match status" value="1"/>
</dbReference>
<evidence type="ECO:0000313" key="11">
    <source>
        <dbReference type="Proteomes" id="UP000256838"/>
    </source>
</evidence>
<dbReference type="PANTHER" id="PTHR30161:SF2">
    <property type="entry name" value="INVASION PROTEIN INVA"/>
    <property type="match status" value="1"/>
</dbReference>
<dbReference type="InterPro" id="IPR042194">
    <property type="entry name" value="FHIPEP_1"/>
</dbReference>
<comment type="similarity">
    <text evidence="2">Belongs to the FHIPEP (flagella/HR/invasion proteins export pore) family.</text>
</comment>
<evidence type="ECO:0000256" key="9">
    <source>
        <dbReference type="SAM" id="Phobius"/>
    </source>
</evidence>
<evidence type="ECO:0000256" key="7">
    <source>
        <dbReference type="ARBA" id="ARBA00022989"/>
    </source>
</evidence>
<feature type="transmembrane region" description="Helical" evidence="9">
    <location>
        <begin position="253"/>
        <end position="274"/>
    </location>
</feature>
<protein>
    <submittedName>
        <fullName evidence="10">EscV/YscV/HrcV family type III secretion system export apparatus protein</fullName>
    </submittedName>
</protein>
<dbReference type="PRINTS" id="PR00949">
    <property type="entry name" value="TYPE3IMAPROT"/>
</dbReference>
<evidence type="ECO:0000256" key="8">
    <source>
        <dbReference type="ARBA" id="ARBA00023136"/>
    </source>
</evidence>
<dbReference type="Pfam" id="PF00771">
    <property type="entry name" value="FHIPEP"/>
    <property type="match status" value="2"/>
</dbReference>
<evidence type="ECO:0000256" key="4">
    <source>
        <dbReference type="ARBA" id="ARBA00022475"/>
    </source>
</evidence>
<keyword evidence="4" id="KW-1003">Cell membrane</keyword>
<evidence type="ECO:0000256" key="3">
    <source>
        <dbReference type="ARBA" id="ARBA00022448"/>
    </source>
</evidence>
<accession>A0A3D8JWG5</accession>
<dbReference type="EMBL" id="QRGA01000011">
    <property type="protein sequence ID" value="RDU96954.1"/>
    <property type="molecule type" value="Genomic_DNA"/>
</dbReference>
<dbReference type="Proteomes" id="UP000256838">
    <property type="component" value="Unassembled WGS sequence"/>
</dbReference>
<feature type="transmembrane region" description="Helical" evidence="9">
    <location>
        <begin position="120"/>
        <end position="137"/>
    </location>
</feature>
<evidence type="ECO:0000313" key="10">
    <source>
        <dbReference type="EMBL" id="RDU96954.1"/>
    </source>
</evidence>
<comment type="subcellular location">
    <subcellularLocation>
        <location evidence="1">Cell inner membrane</location>
        <topology evidence="1">Multi-pass membrane protein</topology>
    </subcellularLocation>
</comment>
<dbReference type="InterPro" id="IPR042193">
    <property type="entry name" value="FHIPEP_3"/>
</dbReference>
<evidence type="ECO:0000256" key="2">
    <source>
        <dbReference type="ARBA" id="ARBA00008835"/>
    </source>
</evidence>
<keyword evidence="7 9" id="KW-1133">Transmembrane helix</keyword>